<reference evidence="1 2" key="1">
    <citation type="submission" date="2016-10" db="EMBL/GenBank/DDBJ databases">
        <title>Draft genome sequence of Coniochaeta ligniaria NRRL30616, a lignocellulolytic fungus for bioabatement of inhibitors in plant biomass hydrolysates.</title>
        <authorList>
            <consortium name="DOE Joint Genome Institute"/>
            <person name="Jimenez D.J."/>
            <person name="Hector R.E."/>
            <person name="Riley R."/>
            <person name="Sun H."/>
            <person name="Grigoriev I.V."/>
            <person name="Van Elsas J.D."/>
            <person name="Nichols N.N."/>
        </authorList>
    </citation>
    <scope>NUCLEOTIDE SEQUENCE [LARGE SCALE GENOMIC DNA]</scope>
    <source>
        <strain evidence="1 2">NRRL 30616</strain>
    </source>
</reference>
<dbReference type="STRING" id="1408157.A0A1J7J0U9"/>
<evidence type="ECO:0000313" key="1">
    <source>
        <dbReference type="EMBL" id="OIW33117.1"/>
    </source>
</evidence>
<dbReference type="PANTHER" id="PTHR14187">
    <property type="entry name" value="ALPHA KINASE/ELONGATION FACTOR 2 KINASE"/>
    <property type="match status" value="1"/>
</dbReference>
<dbReference type="EMBL" id="KV875094">
    <property type="protein sequence ID" value="OIW33117.1"/>
    <property type="molecule type" value="Genomic_DNA"/>
</dbReference>
<dbReference type="CDD" id="cd10170">
    <property type="entry name" value="ASKHA_NBD_HSP70"/>
    <property type="match status" value="1"/>
</dbReference>
<dbReference type="OrthoDB" id="2963168at2759"/>
<dbReference type="InParanoid" id="A0A1J7J0U9"/>
<protein>
    <recommendedName>
        <fullName evidence="3">Actin-like ATPase domain-containing protein</fullName>
    </recommendedName>
</protein>
<dbReference type="SUPFAM" id="SSF53067">
    <property type="entry name" value="Actin-like ATPase domain"/>
    <property type="match status" value="2"/>
</dbReference>
<proteinExistence type="predicted"/>
<dbReference type="InterPro" id="IPR043129">
    <property type="entry name" value="ATPase_NBD"/>
</dbReference>
<dbReference type="Gene3D" id="3.30.420.40">
    <property type="match status" value="2"/>
</dbReference>
<sequence length="400" mass="43214">MASCSVLFLGFDFGTTFSSASYAILDPSSGEPPRIESVRVLGADGSRMHSRVPSTLSADPNAPQWGPYIPPGAQTLRLLKLALPNEDDLPGDPNHSRNLEEVREAMRMIRYTAGMKGVSATAKYLSSFWNACESGIEAAEHVTLKDMDVRVLFTYPASWRHDARFRMRDAVLASGILNAGRSPATMELLPESEAAALAVLPGLAASCHCKVGDLVVICDCGGGTVDVGSYEITSLSPLTVGECVAGESQLCGAIFLEGPFYSLIDHKLAELAEIKRCANINRERTVARIRAEWEQTVKLYFPLSIGPRGQRCQVFLHGDGNMPSGPLLVISSDEVAAVFRSLTTTIIELAKKQVVALLERKGRLPKRIVLVGGFGCNPFLQQEFSDCFDNGMMHFAGDAG</sequence>
<dbReference type="AlphaFoldDB" id="A0A1J7J0U9"/>
<name>A0A1J7J0U9_9PEZI</name>
<organism evidence="1 2">
    <name type="scientific">Coniochaeta ligniaria NRRL 30616</name>
    <dbReference type="NCBI Taxonomy" id="1408157"/>
    <lineage>
        <taxon>Eukaryota</taxon>
        <taxon>Fungi</taxon>
        <taxon>Dikarya</taxon>
        <taxon>Ascomycota</taxon>
        <taxon>Pezizomycotina</taxon>
        <taxon>Sordariomycetes</taxon>
        <taxon>Sordariomycetidae</taxon>
        <taxon>Coniochaetales</taxon>
        <taxon>Coniochaetaceae</taxon>
        <taxon>Coniochaeta</taxon>
    </lineage>
</organism>
<evidence type="ECO:0008006" key="3">
    <source>
        <dbReference type="Google" id="ProtNLM"/>
    </source>
</evidence>
<accession>A0A1J7J0U9</accession>
<gene>
    <name evidence="1" type="ORF">CONLIGDRAFT_162978</name>
</gene>
<dbReference type="Proteomes" id="UP000182658">
    <property type="component" value="Unassembled WGS sequence"/>
</dbReference>
<dbReference type="PANTHER" id="PTHR14187:SF5">
    <property type="entry name" value="HEAT SHOCK 70 KDA PROTEIN 12A"/>
    <property type="match status" value="1"/>
</dbReference>
<keyword evidence="2" id="KW-1185">Reference proteome</keyword>
<dbReference type="Gene3D" id="3.90.640.10">
    <property type="entry name" value="Actin, Chain A, domain 4"/>
    <property type="match status" value="1"/>
</dbReference>
<evidence type="ECO:0000313" key="2">
    <source>
        <dbReference type="Proteomes" id="UP000182658"/>
    </source>
</evidence>